<dbReference type="EMBL" id="JAFNEN010002112">
    <property type="protein sequence ID" value="KAG8173056.1"/>
    <property type="molecule type" value="Genomic_DNA"/>
</dbReference>
<dbReference type="GO" id="GO:0016740">
    <property type="term" value="F:transferase activity"/>
    <property type="evidence" value="ECO:0007669"/>
    <property type="project" value="InterPro"/>
</dbReference>
<protein>
    <recommendedName>
        <fullName evidence="3">Malonyl-CoA:ACP transacylase (MAT) domain-containing protein</fullName>
    </recommendedName>
</protein>
<proteinExistence type="predicted"/>
<comment type="caution">
    <text evidence="1">The sequence shown here is derived from an EMBL/GenBank/DDBJ whole genome shotgun (WGS) entry which is preliminary data.</text>
</comment>
<organism evidence="1 2">
    <name type="scientific">Oedothorax gibbosus</name>
    <dbReference type="NCBI Taxonomy" id="931172"/>
    <lineage>
        <taxon>Eukaryota</taxon>
        <taxon>Metazoa</taxon>
        <taxon>Ecdysozoa</taxon>
        <taxon>Arthropoda</taxon>
        <taxon>Chelicerata</taxon>
        <taxon>Arachnida</taxon>
        <taxon>Araneae</taxon>
        <taxon>Araneomorphae</taxon>
        <taxon>Entelegynae</taxon>
        <taxon>Araneoidea</taxon>
        <taxon>Linyphiidae</taxon>
        <taxon>Erigoninae</taxon>
        <taxon>Oedothorax</taxon>
    </lineage>
</organism>
<dbReference type="Gene3D" id="3.40.366.10">
    <property type="entry name" value="Malonyl-Coenzyme A Acyl Carrier Protein, domain 2"/>
    <property type="match status" value="1"/>
</dbReference>
<gene>
    <name evidence="1" type="ORF">JTE90_028875</name>
</gene>
<dbReference type="AlphaFoldDB" id="A0AAV6TNJ2"/>
<dbReference type="InterPro" id="IPR052760">
    <property type="entry name" value="Mitochondrial_malonyltrans"/>
</dbReference>
<reference evidence="1 2" key="1">
    <citation type="journal article" date="2022" name="Nat. Ecol. Evol.">
        <title>A masculinizing supergene underlies an exaggerated male reproductive morph in a spider.</title>
        <authorList>
            <person name="Hendrickx F."/>
            <person name="De Corte Z."/>
            <person name="Sonet G."/>
            <person name="Van Belleghem S.M."/>
            <person name="Kostlbacher S."/>
            <person name="Vangestel C."/>
        </authorList>
    </citation>
    <scope>NUCLEOTIDE SEQUENCE [LARGE SCALE GENOMIC DNA]</scope>
    <source>
        <strain evidence="1">W744_W776</strain>
    </source>
</reference>
<dbReference type="InterPro" id="IPR016035">
    <property type="entry name" value="Acyl_Trfase/lysoPLipase"/>
</dbReference>
<dbReference type="SUPFAM" id="SSF52151">
    <property type="entry name" value="FabD/lysophospholipase-like"/>
    <property type="match status" value="1"/>
</dbReference>
<evidence type="ECO:0008006" key="3">
    <source>
        <dbReference type="Google" id="ProtNLM"/>
    </source>
</evidence>
<dbReference type="Gene3D" id="3.30.70.250">
    <property type="entry name" value="Malonyl-CoA ACP transacylase, ACP-binding"/>
    <property type="match status" value="1"/>
</dbReference>
<keyword evidence="2" id="KW-1185">Reference proteome</keyword>
<dbReference type="PANTHER" id="PTHR47170:SF2">
    <property type="entry name" value="MALONYL-COA:ACP TRANSACYLASE (MAT) DOMAIN-CONTAINING PROTEIN"/>
    <property type="match status" value="1"/>
</dbReference>
<sequence>MACQAAREWCLEQTTYNAECRVAMYLCPGGKVVSGHIEALKFLESNAAKFRIKAIKHLPVSGAFHSKLMEPAKKVFFKALQTTPFETPLIPVHSNVDGLPYSKVDQMKKKLAEQLCNPIEWEQIMHIMFERPQGEKFPNVYECGPGTSMKSMLKLNNNTAYKNCENVLA</sequence>
<accession>A0AAV6TNJ2</accession>
<dbReference type="InterPro" id="IPR001227">
    <property type="entry name" value="Ac_transferase_dom_sf"/>
</dbReference>
<name>A0AAV6TNJ2_9ARAC</name>
<evidence type="ECO:0000313" key="2">
    <source>
        <dbReference type="Proteomes" id="UP000827092"/>
    </source>
</evidence>
<evidence type="ECO:0000313" key="1">
    <source>
        <dbReference type="EMBL" id="KAG8173056.1"/>
    </source>
</evidence>
<dbReference type="PANTHER" id="PTHR47170">
    <property type="entry name" value="MALONYL-COA ACP TRANSACYLASE, ACP-BINDING"/>
    <property type="match status" value="1"/>
</dbReference>
<dbReference type="Proteomes" id="UP000827092">
    <property type="component" value="Unassembled WGS sequence"/>
</dbReference>